<sequence length="92" mass="10322">MCIGSIWLSMYRRWFADSSMWKHSLLIWICMLCRKPEICTGTWTEWASSSDAVCNDTCGNCGTMPTYRYCFPSGCQCTGAYNGVKACANSDS</sequence>
<organism evidence="2 3">
    <name type="scientific">Caenorhabditis japonica</name>
    <dbReference type="NCBI Taxonomy" id="281687"/>
    <lineage>
        <taxon>Eukaryota</taxon>
        <taxon>Metazoa</taxon>
        <taxon>Ecdysozoa</taxon>
        <taxon>Nematoda</taxon>
        <taxon>Chromadorea</taxon>
        <taxon>Rhabditida</taxon>
        <taxon>Rhabditina</taxon>
        <taxon>Rhabditomorpha</taxon>
        <taxon>Rhabditoidea</taxon>
        <taxon>Rhabditidae</taxon>
        <taxon>Peloderinae</taxon>
        <taxon>Caenorhabditis</taxon>
    </lineage>
</organism>
<reference evidence="3" key="1">
    <citation type="submission" date="2010-08" db="EMBL/GenBank/DDBJ databases">
        <authorList>
            <consortium name="Caenorhabditis japonica Sequencing Consortium"/>
            <person name="Wilson R.K."/>
        </authorList>
    </citation>
    <scope>NUCLEOTIDE SEQUENCE [LARGE SCALE GENOMIC DNA]</scope>
    <source>
        <strain evidence="3">DF5081</strain>
    </source>
</reference>
<keyword evidence="1" id="KW-0732">Signal</keyword>
<dbReference type="EnsemblMetazoa" id="CJA09093.1">
    <property type="protein sequence ID" value="CJA09093.1"/>
    <property type="gene ID" value="WBGene00128297"/>
</dbReference>
<reference evidence="2" key="2">
    <citation type="submission" date="2022-06" db="UniProtKB">
        <authorList>
            <consortium name="EnsemblMetazoa"/>
        </authorList>
    </citation>
    <scope>IDENTIFICATION</scope>
    <source>
        <strain evidence="2">DF5081</strain>
    </source>
</reference>
<keyword evidence="3" id="KW-1185">Reference proteome</keyword>
<dbReference type="Proteomes" id="UP000005237">
    <property type="component" value="Unassembled WGS sequence"/>
</dbReference>
<feature type="chain" id="PRO_5035828711" description="ShKT domain-containing protein" evidence="1">
    <location>
        <begin position="17"/>
        <end position="92"/>
    </location>
</feature>
<name>A0A8R1DQ53_CAEJA</name>
<evidence type="ECO:0000313" key="3">
    <source>
        <dbReference type="Proteomes" id="UP000005237"/>
    </source>
</evidence>
<dbReference type="AlphaFoldDB" id="A0A8R1DQ53"/>
<accession>A0A8R1DQ53</accession>
<evidence type="ECO:0000313" key="2">
    <source>
        <dbReference type="EnsemblMetazoa" id="CJA09093.1"/>
    </source>
</evidence>
<evidence type="ECO:0000256" key="1">
    <source>
        <dbReference type="SAM" id="SignalP"/>
    </source>
</evidence>
<proteinExistence type="predicted"/>
<feature type="signal peptide" evidence="1">
    <location>
        <begin position="1"/>
        <end position="16"/>
    </location>
</feature>
<evidence type="ECO:0008006" key="4">
    <source>
        <dbReference type="Google" id="ProtNLM"/>
    </source>
</evidence>
<protein>
    <recommendedName>
        <fullName evidence="4">ShKT domain-containing protein</fullName>
    </recommendedName>
</protein>